<dbReference type="AlphaFoldDB" id="A0AAV4N8F2"/>
<comment type="caution">
    <text evidence="1">The sequence shown here is derived from an EMBL/GenBank/DDBJ whole genome shotgun (WGS) entry which is preliminary data.</text>
</comment>
<name>A0AAV4N8F2_9ARAC</name>
<organism evidence="1 2">
    <name type="scientific">Caerostris darwini</name>
    <dbReference type="NCBI Taxonomy" id="1538125"/>
    <lineage>
        <taxon>Eukaryota</taxon>
        <taxon>Metazoa</taxon>
        <taxon>Ecdysozoa</taxon>
        <taxon>Arthropoda</taxon>
        <taxon>Chelicerata</taxon>
        <taxon>Arachnida</taxon>
        <taxon>Araneae</taxon>
        <taxon>Araneomorphae</taxon>
        <taxon>Entelegynae</taxon>
        <taxon>Araneoidea</taxon>
        <taxon>Araneidae</taxon>
        <taxon>Caerostris</taxon>
    </lineage>
</organism>
<dbReference type="EMBL" id="BPLQ01001307">
    <property type="protein sequence ID" value="GIX80610.1"/>
    <property type="molecule type" value="Genomic_DNA"/>
</dbReference>
<proteinExistence type="predicted"/>
<protein>
    <submittedName>
        <fullName evidence="1">Uncharacterized protein</fullName>
    </submittedName>
</protein>
<reference evidence="1 2" key="1">
    <citation type="submission" date="2021-06" db="EMBL/GenBank/DDBJ databases">
        <title>Caerostris darwini draft genome.</title>
        <authorList>
            <person name="Kono N."/>
            <person name="Arakawa K."/>
        </authorList>
    </citation>
    <scope>NUCLEOTIDE SEQUENCE [LARGE SCALE GENOMIC DNA]</scope>
</reference>
<dbReference type="Proteomes" id="UP001054837">
    <property type="component" value="Unassembled WGS sequence"/>
</dbReference>
<keyword evidence="2" id="KW-1185">Reference proteome</keyword>
<sequence>MKDPCHSRASINAKFVKNTARNIAPHQSEIIMICGSQRPRVHRGKSKPNSCAAVIGKEKAAFDDPEVKERHKIEYSASEGLNLNLLSFTRSFLFQFKMDSFINLPGKSRCLIGKGINIPLLRERFSRHLSRYVVY</sequence>
<accession>A0AAV4N8F2</accession>
<evidence type="ECO:0000313" key="2">
    <source>
        <dbReference type="Proteomes" id="UP001054837"/>
    </source>
</evidence>
<evidence type="ECO:0000313" key="1">
    <source>
        <dbReference type="EMBL" id="GIX80610.1"/>
    </source>
</evidence>
<gene>
    <name evidence="1" type="ORF">CDAR_603041</name>
</gene>